<gene>
    <name evidence="1" type="ORF">F3B44_24715</name>
</gene>
<accession>A0A6L3GPS2</accession>
<organism evidence="1 2">
    <name type="scientific">Bacteroides fragilis</name>
    <dbReference type="NCBI Taxonomy" id="817"/>
    <lineage>
        <taxon>Bacteria</taxon>
        <taxon>Pseudomonadati</taxon>
        <taxon>Bacteroidota</taxon>
        <taxon>Bacteroidia</taxon>
        <taxon>Bacteroidales</taxon>
        <taxon>Bacteroidaceae</taxon>
        <taxon>Bacteroides</taxon>
    </lineage>
</organism>
<dbReference type="AlphaFoldDB" id="A0A6L3GPS2"/>
<protein>
    <submittedName>
        <fullName evidence="1">Uncharacterized protein</fullName>
    </submittedName>
</protein>
<evidence type="ECO:0000313" key="2">
    <source>
        <dbReference type="Proteomes" id="UP000479773"/>
    </source>
</evidence>
<comment type="caution">
    <text evidence="1">The sequence shown here is derived from an EMBL/GenBank/DDBJ whole genome shotgun (WGS) entry which is preliminary data.</text>
</comment>
<sequence>IDIVCHTSEAGVEELRNLIEQKSREYIKKLFSNNFEGCYEKDKSKKQICIRIVGDKYQEGELSDSKRKALDHRRLKEKVDLIEKKIPTQDVMIKSEIEMATIKNIFRQILIKDYCIKETLPQYMIDRFKGCVITYAEKKTNDLYYFVQLTIGKDGLIIYKVEEPRLSHDDVITVMGENFESYEYHIPAFKKGYNKNFIYCIEKDGITYNIYDTCEFVFPEMEEIHQALVELKNVQVPVVIYHDLMDMVQRDESKVLCKQRIREYADNVPHDLFYSDIKKLGKEAPLEEKLTRKLMRFVTSKYNIKKGQDFRTAGRSEETLAACVNVHYWKQDAKLWKYCAGPNTKGKFDSINHKVYVRELVSDMTPNEAFVNELIYSLGDGWNKINEFSVHPSIFKFLKERLEIYKAQEQLNELTKKLKYKYFLG</sequence>
<dbReference type="EMBL" id="VWEQ01000099">
    <property type="protein sequence ID" value="KAA4745806.1"/>
    <property type="molecule type" value="Genomic_DNA"/>
</dbReference>
<dbReference type="Proteomes" id="UP000479773">
    <property type="component" value="Unassembled WGS sequence"/>
</dbReference>
<proteinExistence type="predicted"/>
<feature type="non-terminal residue" evidence="1">
    <location>
        <position position="1"/>
    </location>
</feature>
<reference evidence="1 2" key="1">
    <citation type="journal article" date="2019" name="Nat. Med.">
        <title>A library of human gut bacterial isolates paired with longitudinal multiomics data enables mechanistic microbiome research.</title>
        <authorList>
            <person name="Poyet M."/>
            <person name="Groussin M."/>
            <person name="Gibbons S.M."/>
            <person name="Avila-Pacheco J."/>
            <person name="Jiang X."/>
            <person name="Kearney S.M."/>
            <person name="Perrotta A.R."/>
            <person name="Berdy B."/>
            <person name="Zhao S."/>
            <person name="Lieberman T.D."/>
            <person name="Swanson P.K."/>
            <person name="Smith M."/>
            <person name="Roesemann S."/>
            <person name="Alexander J.E."/>
            <person name="Rich S.A."/>
            <person name="Livny J."/>
            <person name="Vlamakis H."/>
            <person name="Clish C."/>
            <person name="Bullock K."/>
            <person name="Deik A."/>
            <person name="Scott J."/>
            <person name="Pierce K.A."/>
            <person name="Xavier R.J."/>
            <person name="Alm E.J."/>
        </authorList>
    </citation>
    <scope>NUCLEOTIDE SEQUENCE [LARGE SCALE GENOMIC DNA]</scope>
    <source>
        <strain evidence="1 2">BIOML-A106</strain>
    </source>
</reference>
<name>A0A6L3GPS2_BACFG</name>
<evidence type="ECO:0000313" key="1">
    <source>
        <dbReference type="EMBL" id="KAA4745806.1"/>
    </source>
</evidence>